<dbReference type="Gene3D" id="1.10.3720.10">
    <property type="entry name" value="MetI-like"/>
    <property type="match status" value="1"/>
</dbReference>
<dbReference type="PANTHER" id="PTHR30193:SF1">
    <property type="entry name" value="ABC TRANSPORTER PERMEASE PROTEIN YESP-RELATED"/>
    <property type="match status" value="1"/>
</dbReference>
<dbReference type="PROSITE" id="PS50928">
    <property type="entry name" value="ABC_TM1"/>
    <property type="match status" value="1"/>
</dbReference>
<dbReference type="CDD" id="cd06261">
    <property type="entry name" value="TM_PBP2"/>
    <property type="match status" value="1"/>
</dbReference>
<reference evidence="9 10" key="1">
    <citation type="submission" date="2017-11" db="EMBL/GenBank/DDBJ databases">
        <title>Comparitive Functional Genomics of Dry Heat Resistant strains isolated from the Viking Spacecraft.</title>
        <authorList>
            <person name="Seuylemezian A."/>
            <person name="Cooper K."/>
            <person name="Vaishampayan P."/>
        </authorList>
    </citation>
    <scope>NUCLEOTIDE SEQUENCE [LARGE SCALE GENOMIC DNA]</scope>
    <source>
        <strain evidence="9 10">V1-29</strain>
    </source>
</reference>
<organism evidence="9 10">
    <name type="scientific">Peribacillus deserti</name>
    <dbReference type="NCBI Taxonomy" id="673318"/>
    <lineage>
        <taxon>Bacteria</taxon>
        <taxon>Bacillati</taxon>
        <taxon>Bacillota</taxon>
        <taxon>Bacilli</taxon>
        <taxon>Bacillales</taxon>
        <taxon>Bacillaceae</taxon>
        <taxon>Peribacillus</taxon>
    </lineage>
</organism>
<evidence type="ECO:0000256" key="5">
    <source>
        <dbReference type="ARBA" id="ARBA00022989"/>
    </source>
</evidence>
<evidence type="ECO:0000256" key="7">
    <source>
        <dbReference type="SAM" id="Phobius"/>
    </source>
</evidence>
<evidence type="ECO:0000256" key="3">
    <source>
        <dbReference type="ARBA" id="ARBA00022475"/>
    </source>
</evidence>
<dbReference type="InterPro" id="IPR035906">
    <property type="entry name" value="MetI-like_sf"/>
</dbReference>
<dbReference type="InterPro" id="IPR000515">
    <property type="entry name" value="MetI-like"/>
</dbReference>
<feature type="transmembrane region" description="Helical" evidence="7">
    <location>
        <begin position="130"/>
        <end position="151"/>
    </location>
</feature>
<dbReference type="Proteomes" id="UP000234748">
    <property type="component" value="Unassembled WGS sequence"/>
</dbReference>
<keyword evidence="4 7" id="KW-0812">Transmembrane</keyword>
<dbReference type="OrthoDB" id="9788108at2"/>
<dbReference type="GO" id="GO:0055085">
    <property type="term" value="P:transmembrane transport"/>
    <property type="evidence" value="ECO:0007669"/>
    <property type="project" value="InterPro"/>
</dbReference>
<dbReference type="RefSeq" id="WP_101645065.1">
    <property type="nucleotide sequence ID" value="NZ_PGUY01000062.1"/>
</dbReference>
<evidence type="ECO:0000256" key="2">
    <source>
        <dbReference type="ARBA" id="ARBA00022448"/>
    </source>
</evidence>
<name>A0A2N5M213_9BACI</name>
<sequence>MHQQRPRENVLHGIDSGTETISGKPVPVALKKSKTAGKQRTENVNHVQKTVTKSSWLKSKSLRENLAGYGFISPWLIGFFLLTAGPLLFSLIVSFSDYNITSEMTFTGLDNYKKMFTADDLFWTSLWNTLYFVLFSVPLTTAGAIFIAVLLNSKIKGMKIFRTIYYLPAVLSGVAVYFLWMQLLSPGTGLINLVLSWVGVEGPAWLFDPNWTKPALIFMKLWSVGGGMLLYLASLQGVSNTLYEAADLDGANIFQKFFHITLPMITPIIFFDIITSTIGAFQIFQEAYVMTKDGDGGPAHSLLFYNLHMWNNAFEVFDMGYASAMAWMLFIIIMILTAFNLKFSKRWVHYEGGDNK</sequence>
<comment type="caution">
    <text evidence="9">The sequence shown here is derived from an EMBL/GenBank/DDBJ whole genome shotgun (WGS) entry which is preliminary data.</text>
</comment>
<evidence type="ECO:0000313" key="10">
    <source>
        <dbReference type="Proteomes" id="UP000234748"/>
    </source>
</evidence>
<keyword evidence="2" id="KW-0813">Transport</keyword>
<feature type="transmembrane region" description="Helical" evidence="7">
    <location>
        <begin position="215"/>
        <end position="233"/>
    </location>
</feature>
<protein>
    <submittedName>
        <fullName evidence="9">Spermidine/putrescine ABC transporter permease</fullName>
    </submittedName>
</protein>
<feature type="transmembrane region" description="Helical" evidence="7">
    <location>
        <begin position="319"/>
        <end position="339"/>
    </location>
</feature>
<keyword evidence="5 7" id="KW-1133">Transmembrane helix</keyword>
<accession>A0A2N5M213</accession>
<evidence type="ECO:0000259" key="8">
    <source>
        <dbReference type="PROSITE" id="PS50928"/>
    </source>
</evidence>
<dbReference type="SUPFAM" id="SSF161098">
    <property type="entry name" value="MetI-like"/>
    <property type="match status" value="1"/>
</dbReference>
<feature type="transmembrane region" description="Helical" evidence="7">
    <location>
        <begin position="264"/>
        <end position="284"/>
    </location>
</feature>
<dbReference type="GO" id="GO:0005886">
    <property type="term" value="C:plasma membrane"/>
    <property type="evidence" value="ECO:0007669"/>
    <property type="project" value="UniProtKB-SubCell"/>
</dbReference>
<dbReference type="AlphaFoldDB" id="A0A2N5M213"/>
<gene>
    <name evidence="9" type="ORF">CUU66_19510</name>
</gene>
<proteinExistence type="predicted"/>
<dbReference type="InterPro" id="IPR051393">
    <property type="entry name" value="ABC_transporter_permease"/>
</dbReference>
<dbReference type="EMBL" id="PGUY01000062">
    <property type="protein sequence ID" value="PLT28400.1"/>
    <property type="molecule type" value="Genomic_DNA"/>
</dbReference>
<dbReference type="PANTHER" id="PTHR30193">
    <property type="entry name" value="ABC TRANSPORTER PERMEASE PROTEIN"/>
    <property type="match status" value="1"/>
</dbReference>
<evidence type="ECO:0000256" key="1">
    <source>
        <dbReference type="ARBA" id="ARBA00004651"/>
    </source>
</evidence>
<evidence type="ECO:0000256" key="4">
    <source>
        <dbReference type="ARBA" id="ARBA00022692"/>
    </source>
</evidence>
<feature type="transmembrane region" description="Helical" evidence="7">
    <location>
        <begin position="163"/>
        <end position="180"/>
    </location>
</feature>
<evidence type="ECO:0000256" key="6">
    <source>
        <dbReference type="ARBA" id="ARBA00023136"/>
    </source>
</evidence>
<comment type="subcellular location">
    <subcellularLocation>
        <location evidence="1">Cell membrane</location>
        <topology evidence="1">Multi-pass membrane protein</topology>
    </subcellularLocation>
</comment>
<feature type="domain" description="ABC transmembrane type-1" evidence="8">
    <location>
        <begin position="126"/>
        <end position="340"/>
    </location>
</feature>
<keyword evidence="6 7" id="KW-0472">Membrane</keyword>
<evidence type="ECO:0000313" key="9">
    <source>
        <dbReference type="EMBL" id="PLT28400.1"/>
    </source>
</evidence>
<feature type="transmembrane region" description="Helical" evidence="7">
    <location>
        <begin position="66"/>
        <end position="89"/>
    </location>
</feature>
<keyword evidence="3" id="KW-1003">Cell membrane</keyword>
<keyword evidence="10" id="KW-1185">Reference proteome</keyword>